<dbReference type="VEuPathDB" id="TrichDB:TVAGG3_0626230"/>
<organism evidence="2 3">
    <name type="scientific">Trichomonas vaginalis (strain ATCC PRA-98 / G3)</name>
    <dbReference type="NCBI Taxonomy" id="412133"/>
    <lineage>
        <taxon>Eukaryota</taxon>
        <taxon>Metamonada</taxon>
        <taxon>Parabasalia</taxon>
        <taxon>Trichomonadida</taxon>
        <taxon>Trichomonadidae</taxon>
        <taxon>Trichomonas</taxon>
    </lineage>
</organism>
<dbReference type="GO" id="GO:0016757">
    <property type="term" value="F:glycosyltransferase activity"/>
    <property type="evidence" value="ECO:0000318"/>
    <property type="project" value="GO_Central"/>
</dbReference>
<evidence type="ECO:0000313" key="3">
    <source>
        <dbReference type="Proteomes" id="UP000001542"/>
    </source>
</evidence>
<dbReference type="KEGG" id="tva:4744849"/>
<dbReference type="Pfam" id="PF04577">
    <property type="entry name" value="Glyco_transf_61"/>
    <property type="match status" value="1"/>
</dbReference>
<protein>
    <recommendedName>
        <fullName evidence="1">Glycosyltransferase 61 catalytic domain-containing protein</fullName>
    </recommendedName>
</protein>
<reference evidence="2" key="2">
    <citation type="journal article" date="2007" name="Science">
        <title>Draft genome sequence of the sexually transmitted pathogen Trichomonas vaginalis.</title>
        <authorList>
            <person name="Carlton J.M."/>
            <person name="Hirt R.P."/>
            <person name="Silva J.C."/>
            <person name="Delcher A.L."/>
            <person name="Schatz M."/>
            <person name="Zhao Q."/>
            <person name="Wortman J.R."/>
            <person name="Bidwell S.L."/>
            <person name="Alsmark U.C.M."/>
            <person name="Besteiro S."/>
            <person name="Sicheritz-Ponten T."/>
            <person name="Noel C.J."/>
            <person name="Dacks J.B."/>
            <person name="Foster P.G."/>
            <person name="Simillion C."/>
            <person name="Van de Peer Y."/>
            <person name="Miranda-Saavedra D."/>
            <person name="Barton G.J."/>
            <person name="Westrop G.D."/>
            <person name="Mueller S."/>
            <person name="Dessi D."/>
            <person name="Fiori P.L."/>
            <person name="Ren Q."/>
            <person name="Paulsen I."/>
            <person name="Zhang H."/>
            <person name="Bastida-Corcuera F.D."/>
            <person name="Simoes-Barbosa A."/>
            <person name="Brown M.T."/>
            <person name="Hayes R.D."/>
            <person name="Mukherjee M."/>
            <person name="Okumura C.Y."/>
            <person name="Schneider R."/>
            <person name="Smith A.J."/>
            <person name="Vanacova S."/>
            <person name="Villalvazo M."/>
            <person name="Haas B.J."/>
            <person name="Pertea M."/>
            <person name="Feldblyum T.V."/>
            <person name="Utterback T.R."/>
            <person name="Shu C.L."/>
            <person name="Osoegawa K."/>
            <person name="de Jong P.J."/>
            <person name="Hrdy I."/>
            <person name="Horvathova L."/>
            <person name="Zubacova Z."/>
            <person name="Dolezal P."/>
            <person name="Malik S.B."/>
            <person name="Logsdon J.M. Jr."/>
            <person name="Henze K."/>
            <person name="Gupta A."/>
            <person name="Wang C.C."/>
            <person name="Dunne R.L."/>
            <person name="Upcroft J.A."/>
            <person name="Upcroft P."/>
            <person name="White O."/>
            <person name="Salzberg S.L."/>
            <person name="Tang P."/>
            <person name="Chiu C.-H."/>
            <person name="Lee Y.-S."/>
            <person name="Embley T.M."/>
            <person name="Coombs G.H."/>
            <person name="Mottram J.C."/>
            <person name="Tachezy J."/>
            <person name="Fraser-Liggett C.M."/>
            <person name="Johnson P.J."/>
        </authorList>
    </citation>
    <scope>NUCLEOTIDE SEQUENCE [LARGE SCALE GENOMIC DNA]</scope>
    <source>
        <strain evidence="2">G3</strain>
    </source>
</reference>
<name>A2G6M0_TRIV3</name>
<reference evidence="2" key="1">
    <citation type="submission" date="2006-10" db="EMBL/GenBank/DDBJ databases">
        <authorList>
            <person name="Amadeo P."/>
            <person name="Zhao Q."/>
            <person name="Wortman J."/>
            <person name="Fraser-Liggett C."/>
            <person name="Carlton J."/>
        </authorList>
    </citation>
    <scope>NUCLEOTIDE SEQUENCE</scope>
    <source>
        <strain evidence="2">G3</strain>
    </source>
</reference>
<dbReference type="RefSeq" id="XP_001300129.1">
    <property type="nucleotide sequence ID" value="XM_001300128.1"/>
</dbReference>
<proteinExistence type="predicted"/>
<evidence type="ECO:0000313" key="2">
    <source>
        <dbReference type="EMBL" id="EAX87199.1"/>
    </source>
</evidence>
<feature type="domain" description="Glycosyltransferase 61 catalytic" evidence="1">
    <location>
        <begin position="126"/>
        <end position="298"/>
    </location>
</feature>
<dbReference type="InterPro" id="IPR049625">
    <property type="entry name" value="Glyco_transf_61_cat"/>
</dbReference>
<dbReference type="AlphaFoldDB" id="A2G6M0"/>
<evidence type="ECO:0000259" key="1">
    <source>
        <dbReference type="Pfam" id="PF04577"/>
    </source>
</evidence>
<gene>
    <name evidence="2" type="ORF">TVAG_215500</name>
</gene>
<dbReference type="EMBL" id="DS114491">
    <property type="protein sequence ID" value="EAX87199.1"/>
    <property type="molecule type" value="Genomic_DNA"/>
</dbReference>
<sequence>MINPRIHEPLIYNIDNKQIYDVTDLDNTEIIDNYTIYPDYKWVNNILASHTTSHIGHNFCQECTILQHVLYYHFKNVNFATIGVNINGKLAHLTGSNCGFPEFNPKVHSLQVYKKVAIGFTYHGSFGHFINDMVCGLIALPSNITLDAEIFIKYDIADAKRFLGHLGFDSTRVHELTDDYIYAKDAYIACSKAGWNALQIAWADLRSIFYRRFNLDKIEPMQHSVYNKLEGTWEHVSNIDFLLNWSRTTYPQYNWILYDYWTSRNFTFLAKVVASSKILMIGAGSFVFNDIFLHKGCGCYIFGNTCNDQNVYFSGLTLQLYVVYVASPHFRWHLVQPSEFDVNLYKETIADLICAVYKGEWPKDVSKRFRIPFNSEEVYNKYIGMFNGTTNLQITRKKMIYY</sequence>
<accession>A2G6M0</accession>
<keyword evidence="3" id="KW-1185">Reference proteome</keyword>
<dbReference type="Proteomes" id="UP000001542">
    <property type="component" value="Unassembled WGS sequence"/>
</dbReference>
<dbReference type="InParanoid" id="A2G6M0"/>
<dbReference type="VEuPathDB" id="TrichDB:TVAG_215500"/>